<reference evidence="2" key="3">
    <citation type="submission" date="2025-09" db="UniProtKB">
        <authorList>
            <consortium name="Ensembl"/>
        </authorList>
    </citation>
    <scope>IDENTIFICATION</scope>
</reference>
<evidence type="ECO:0000256" key="1">
    <source>
        <dbReference type="SAM" id="MobiDB-lite"/>
    </source>
</evidence>
<dbReference type="STRING" id="60711.ENSCSAP00000005210"/>
<dbReference type="Pfam" id="PF15213">
    <property type="entry name" value="CDRT4"/>
    <property type="match status" value="1"/>
</dbReference>
<dbReference type="OMA" id="PTADYNK"/>
<reference evidence="2 3" key="1">
    <citation type="submission" date="2014-03" db="EMBL/GenBank/DDBJ databases">
        <authorList>
            <person name="Warren W."/>
            <person name="Wilson R.K."/>
        </authorList>
    </citation>
    <scope>NUCLEOTIDE SEQUENCE</scope>
</reference>
<sequence length="192" mass="22053">MSCTRDLKKEFSARRREEGKISGHGIRTCDVRKSVNIKKKMDARRMKKEVGLTENTGLPRKLLEKHDPWPAYVTYTSQTVKRLIEKSKTRELECMHALEESPWASRQNKPSSVIQPKRRKSSKSSGKAVFRDMLSESTLSMWGAYSVSAMAPTMIPEPTRLHTDSRDCPAENYNKIIFARKPMMGLLSTVRY</sequence>
<dbReference type="AlphaFoldDB" id="A0A0D9R9C1"/>
<dbReference type="GeneTree" id="ENSGT00390000005396"/>
<evidence type="ECO:0000313" key="3">
    <source>
        <dbReference type="Proteomes" id="UP000029965"/>
    </source>
</evidence>
<dbReference type="InterPro" id="IPR029185">
    <property type="entry name" value="CDRT4"/>
</dbReference>
<evidence type="ECO:0000313" key="2">
    <source>
        <dbReference type="Ensembl" id="ENSCSAP00000005210.1"/>
    </source>
</evidence>
<feature type="region of interest" description="Disordered" evidence="1">
    <location>
        <begin position="103"/>
        <end position="128"/>
    </location>
</feature>
<reference evidence="2" key="2">
    <citation type="submission" date="2025-08" db="UniProtKB">
        <authorList>
            <consortium name="Ensembl"/>
        </authorList>
    </citation>
    <scope>IDENTIFICATION</scope>
</reference>
<dbReference type="PANTHER" id="PTHR37885:SF1">
    <property type="entry name" value="CMT1A DUPLICATED REGION TRANSCRIPT 4 PROTEIN"/>
    <property type="match status" value="1"/>
</dbReference>
<dbReference type="Ensembl" id="ENSCSAT00000007023.1">
    <property type="protein sequence ID" value="ENSCSAP00000005210.1"/>
    <property type="gene ID" value="ENSCSAG00000008955.1"/>
</dbReference>
<proteinExistence type="predicted"/>
<gene>
    <name evidence="2" type="primary">CDRT4</name>
</gene>
<dbReference type="eggNOG" id="ENOG502SXCX">
    <property type="taxonomic scope" value="Eukaryota"/>
</dbReference>
<keyword evidence="3" id="KW-1185">Reference proteome</keyword>
<accession>A0A0D9R9C1</accession>
<dbReference type="PANTHER" id="PTHR37885">
    <property type="entry name" value="CMT1A DUPLICATED REGION TRANSCRIPT 4 PROTEIN"/>
    <property type="match status" value="1"/>
</dbReference>
<protein>
    <submittedName>
        <fullName evidence="2">CMT1A duplicated region transcript 4</fullName>
    </submittedName>
</protein>
<organism evidence="2 3">
    <name type="scientific">Chlorocebus sabaeus</name>
    <name type="common">Green monkey</name>
    <name type="synonym">Simia sabaea</name>
    <dbReference type="NCBI Taxonomy" id="60711"/>
    <lineage>
        <taxon>Eukaryota</taxon>
        <taxon>Metazoa</taxon>
        <taxon>Chordata</taxon>
        <taxon>Craniata</taxon>
        <taxon>Vertebrata</taxon>
        <taxon>Euteleostomi</taxon>
        <taxon>Mammalia</taxon>
        <taxon>Eutheria</taxon>
        <taxon>Euarchontoglires</taxon>
        <taxon>Primates</taxon>
        <taxon>Haplorrhini</taxon>
        <taxon>Catarrhini</taxon>
        <taxon>Cercopithecidae</taxon>
        <taxon>Cercopithecinae</taxon>
        <taxon>Chlorocebus</taxon>
    </lineage>
</organism>
<dbReference type="EMBL" id="AQIB01150410">
    <property type="status" value="NOT_ANNOTATED_CDS"/>
    <property type="molecule type" value="Genomic_DNA"/>
</dbReference>
<feature type="compositionally biased region" description="Polar residues" evidence="1">
    <location>
        <begin position="104"/>
        <end position="114"/>
    </location>
</feature>
<dbReference type="Proteomes" id="UP000029965">
    <property type="component" value="Chromosome 16"/>
</dbReference>
<name>A0A0D9R9C1_CHLSB</name>